<dbReference type="EMBL" id="JACEFO010001753">
    <property type="protein sequence ID" value="KAF8711398.1"/>
    <property type="molecule type" value="Genomic_DNA"/>
</dbReference>
<organism evidence="2 3">
    <name type="scientific">Digitaria exilis</name>
    <dbReference type="NCBI Taxonomy" id="1010633"/>
    <lineage>
        <taxon>Eukaryota</taxon>
        <taxon>Viridiplantae</taxon>
        <taxon>Streptophyta</taxon>
        <taxon>Embryophyta</taxon>
        <taxon>Tracheophyta</taxon>
        <taxon>Spermatophyta</taxon>
        <taxon>Magnoliopsida</taxon>
        <taxon>Liliopsida</taxon>
        <taxon>Poales</taxon>
        <taxon>Poaceae</taxon>
        <taxon>PACMAD clade</taxon>
        <taxon>Panicoideae</taxon>
        <taxon>Panicodae</taxon>
        <taxon>Paniceae</taxon>
        <taxon>Anthephorinae</taxon>
        <taxon>Digitaria</taxon>
    </lineage>
</organism>
<dbReference type="SUPFAM" id="SSF82199">
    <property type="entry name" value="SET domain"/>
    <property type="match status" value="1"/>
</dbReference>
<protein>
    <recommendedName>
        <fullName evidence="1">SET domain-containing protein</fullName>
    </recommendedName>
</protein>
<dbReference type="Proteomes" id="UP000636709">
    <property type="component" value="Unassembled WGS sequence"/>
</dbReference>
<dbReference type="InterPro" id="IPR046341">
    <property type="entry name" value="SET_dom_sf"/>
</dbReference>
<proteinExistence type="predicted"/>
<name>A0A835BUD9_9POAL</name>
<evidence type="ECO:0000313" key="2">
    <source>
        <dbReference type="EMBL" id="KAF8711398.1"/>
    </source>
</evidence>
<dbReference type="OrthoDB" id="336088at2759"/>
<dbReference type="InterPro" id="IPR053114">
    <property type="entry name" value="ATXR5/ATXR6"/>
</dbReference>
<sequence length="173" mass="19480">MAPRSSNQARLKEGGIQVRHKKDKETIEICRAIQQSGQCPPLLVVCDRREGFTLQADANIKDMTFIAEFAGDVDHLESRENDDSDCMMTLLFTADHSKNLVICPNKHGNISHFISGINNHTPDGKKQNIKCVRYEIDGESHVLLVACCDIASGQRLYCDYNGYKNVYPTHHFV</sequence>
<keyword evidence="3" id="KW-1185">Reference proteome</keyword>
<accession>A0A835BUD9</accession>
<evidence type="ECO:0000259" key="1">
    <source>
        <dbReference type="PROSITE" id="PS50280"/>
    </source>
</evidence>
<dbReference type="PROSITE" id="PS50280">
    <property type="entry name" value="SET"/>
    <property type="match status" value="1"/>
</dbReference>
<dbReference type="PANTHER" id="PTHR48458:SF1">
    <property type="entry name" value="SET DOMAIN-CONTAINING PROTEIN"/>
    <property type="match status" value="1"/>
</dbReference>
<evidence type="ECO:0000313" key="3">
    <source>
        <dbReference type="Proteomes" id="UP000636709"/>
    </source>
</evidence>
<dbReference type="Pfam" id="PF00856">
    <property type="entry name" value="SET"/>
    <property type="match status" value="1"/>
</dbReference>
<dbReference type="Gene3D" id="2.170.270.10">
    <property type="entry name" value="SET domain"/>
    <property type="match status" value="1"/>
</dbReference>
<dbReference type="InterPro" id="IPR001214">
    <property type="entry name" value="SET_dom"/>
</dbReference>
<dbReference type="AlphaFoldDB" id="A0A835BUD9"/>
<dbReference type="PANTHER" id="PTHR48458">
    <property type="entry name" value="SET DOMAIN-CONTAINING PROTEIN"/>
    <property type="match status" value="1"/>
</dbReference>
<gene>
    <name evidence="2" type="ORF">HU200_029429</name>
</gene>
<comment type="caution">
    <text evidence="2">The sequence shown here is derived from an EMBL/GenBank/DDBJ whole genome shotgun (WGS) entry which is preliminary data.</text>
</comment>
<reference evidence="2" key="1">
    <citation type="submission" date="2020-07" db="EMBL/GenBank/DDBJ databases">
        <title>Genome sequence and genetic diversity analysis of an under-domesticated orphan crop, white fonio (Digitaria exilis).</title>
        <authorList>
            <person name="Bennetzen J.L."/>
            <person name="Chen S."/>
            <person name="Ma X."/>
            <person name="Wang X."/>
            <person name="Yssel A.E.J."/>
            <person name="Chaluvadi S.R."/>
            <person name="Johnson M."/>
            <person name="Gangashetty P."/>
            <person name="Hamidou F."/>
            <person name="Sanogo M.D."/>
            <person name="Zwaenepoel A."/>
            <person name="Wallace J."/>
            <person name="Van De Peer Y."/>
            <person name="Van Deynze A."/>
        </authorList>
    </citation>
    <scope>NUCLEOTIDE SEQUENCE</scope>
    <source>
        <tissue evidence="2">Leaves</tissue>
    </source>
</reference>
<feature type="domain" description="SET" evidence="1">
    <location>
        <begin position="40"/>
        <end position="161"/>
    </location>
</feature>